<feature type="domain" description="Anaphase-promoting complex subunit 4-like WD40" evidence="5">
    <location>
        <begin position="894"/>
        <end position="948"/>
    </location>
</feature>
<dbReference type="Pfam" id="PF00400">
    <property type="entry name" value="WD40"/>
    <property type="match status" value="2"/>
</dbReference>
<comment type="caution">
    <text evidence="7">The sequence shown here is derived from an EMBL/GenBank/DDBJ whole genome shotgun (WGS) entry which is preliminary data.</text>
</comment>
<evidence type="ECO:0000313" key="7">
    <source>
        <dbReference type="EMBL" id="GAA0432343.1"/>
    </source>
</evidence>
<evidence type="ECO:0000259" key="5">
    <source>
        <dbReference type="Pfam" id="PF12894"/>
    </source>
</evidence>
<reference evidence="7 8" key="1">
    <citation type="journal article" date="2019" name="Int. J. Syst. Evol. Microbiol.">
        <title>The Global Catalogue of Microorganisms (GCM) 10K type strain sequencing project: providing services to taxonomists for standard genome sequencing and annotation.</title>
        <authorList>
            <consortium name="The Broad Institute Genomics Platform"/>
            <consortium name="The Broad Institute Genome Sequencing Center for Infectious Disease"/>
            <person name="Wu L."/>
            <person name="Ma J."/>
        </authorList>
    </citation>
    <scope>NUCLEOTIDE SEQUENCE [LARGE SCALE GENOMIC DNA]</scope>
    <source>
        <strain evidence="7 8">JCM 4788</strain>
    </source>
</reference>
<name>A0ABN0Z409_9ACTN</name>
<dbReference type="InterPro" id="IPR027417">
    <property type="entry name" value="P-loop_NTPase"/>
</dbReference>
<dbReference type="InterPro" id="IPR015943">
    <property type="entry name" value="WD40/YVTN_repeat-like_dom_sf"/>
</dbReference>
<dbReference type="Proteomes" id="UP001500879">
    <property type="component" value="Unassembled WGS sequence"/>
</dbReference>
<gene>
    <name evidence="7" type="ORF">GCM10010357_62420</name>
</gene>
<keyword evidence="1 3" id="KW-0853">WD repeat</keyword>
<proteinExistence type="predicted"/>
<dbReference type="EMBL" id="BAAABX010000068">
    <property type="protein sequence ID" value="GAA0432343.1"/>
    <property type="molecule type" value="Genomic_DNA"/>
</dbReference>
<evidence type="ECO:0000256" key="3">
    <source>
        <dbReference type="PROSITE-ProRule" id="PRU00221"/>
    </source>
</evidence>
<organism evidence="7 8">
    <name type="scientific">Streptomyces luteireticuli</name>
    <dbReference type="NCBI Taxonomy" id="173858"/>
    <lineage>
        <taxon>Bacteria</taxon>
        <taxon>Bacillati</taxon>
        <taxon>Actinomycetota</taxon>
        <taxon>Actinomycetes</taxon>
        <taxon>Kitasatosporales</taxon>
        <taxon>Streptomycetaceae</taxon>
        <taxon>Streptomyces</taxon>
    </lineage>
</organism>
<dbReference type="Gene3D" id="2.40.10.120">
    <property type="match status" value="1"/>
</dbReference>
<keyword evidence="4" id="KW-0472">Membrane</keyword>
<dbReference type="PROSITE" id="PS50294">
    <property type="entry name" value="WD_REPEATS_REGION"/>
    <property type="match status" value="1"/>
</dbReference>
<dbReference type="SUPFAM" id="SSF50978">
    <property type="entry name" value="WD40 repeat-like"/>
    <property type="match status" value="2"/>
</dbReference>
<feature type="domain" description="Novel STAND NTPase 1" evidence="6">
    <location>
        <begin position="215"/>
        <end position="627"/>
    </location>
</feature>
<dbReference type="SUPFAM" id="SSF63829">
    <property type="entry name" value="Calcium-dependent phosphotriesterase"/>
    <property type="match status" value="1"/>
</dbReference>
<dbReference type="SUPFAM" id="SSF50494">
    <property type="entry name" value="Trypsin-like serine proteases"/>
    <property type="match status" value="1"/>
</dbReference>
<dbReference type="InterPro" id="IPR036322">
    <property type="entry name" value="WD40_repeat_dom_sf"/>
</dbReference>
<keyword evidence="4" id="KW-1133">Transmembrane helix</keyword>
<dbReference type="InterPro" id="IPR009003">
    <property type="entry name" value="Peptidase_S1_PA"/>
</dbReference>
<dbReference type="Pfam" id="PF13365">
    <property type="entry name" value="Trypsin_2"/>
    <property type="match status" value="1"/>
</dbReference>
<dbReference type="Pfam" id="PF20703">
    <property type="entry name" value="nSTAND1"/>
    <property type="match status" value="1"/>
</dbReference>
<protein>
    <submittedName>
        <fullName evidence="7">Uncharacterized protein</fullName>
    </submittedName>
</protein>
<dbReference type="Gene3D" id="2.130.10.10">
    <property type="entry name" value="YVTN repeat-like/Quinoprotein amine dehydrogenase"/>
    <property type="match status" value="4"/>
</dbReference>
<dbReference type="PROSITE" id="PS50082">
    <property type="entry name" value="WD_REPEATS_2"/>
    <property type="match status" value="2"/>
</dbReference>
<sequence>MTNSAGRASSGIAYAVAQILDANGGAAGAGFVVGTDTVVTCAHVVEAAGYGPGTTMWLAFPDTSVARHVQADVLDGPWRPPNAGDIAVLRMRNTPPDSVALPLGSAEGCRGHRVRAFGFPAQAPPGGHYGYAAAGDLLVNGSAAGPLLQLTDANDLTTGFSGGPVVDEVTGLVIGMVTSIAAPDQHLKGLSLAYATPTQVLREAWPELVEQEVCPYRGLEPFTAEHADWFHGRDTAVESVLGALSEQRRMLLLLGPSGAGKSSLLQAGVLPALAAGHVPGSDRWIPLMVRPGRNLLAELERAGLPGASAEGVLRAVQRRLEADPGCNRLVLVIDQFEEVLTQSGSADEFAEACAVAAKELAAVNDPQIAVSVVLVMRDDFYPRLAALFPELLKTATPGLLNIPVTLGVPDLHAIISRPAEAIGMRIEDGLPERIITDILAASPTRQAPITLLPPLELTLSQLWERRVDGRLTHRAYQQIGGITGSLTTWCNTALRQLPTEQRPIAQRILTALVRPSDETHAVPATRQQLPLTRLRSLAIGPNSEESEAGSAFASTLSQLTRYRIITTGTSPRADGGASEPAAELIHDALIRDWGELRDWIAQNRTDLLTHQQLSEACTAWTQHGRDNGYLYTGNRLEQIRDWAASQLAQGTHRGGSLLALTEVEQEFISAAVRLVRRRKRRRLALVTLATCMALILTAVGTLAYVERGRSQQRASELASRRIAAQANALRLTDPAAAFELSLAAYRTAHTTEARTSMIQSAAFPLPVPLTGHTRDIIDVAFRPTGTTLASSSQDGTVRLWNVEDPYKPSPGPVLRTGPGTHIAWRPDGRFLIAHTPKALYVWDTSKPSRPQQVAHSTGTDSVRALALSPDGQTLVVAGDHGRIWQWNLNDLHHPVVGAPQSAGDGTARALAFSSDGHTLAAAFSDRNLQIWNAGQDHALHHVNTISDADAASLAFSPDNRQLIGGAAPTDWERQVCARIWKTDDLIRPHPSNETWLAVSDTGCSALAFRPDGKYLAISIPLADSVFSADFSSYRESGVPLLDATFPTAEHATAVTYSPEGRSLAIGSQTGPITLSNAPIRSLSGVTTKSLSSSDAPFDERSRYVITKDRGKGPVRIWRSTPTTHRSQVLATLPAAWGAADFLPGGQVLMSRQTSGDRKIKLWDFRDGRLHPGYEFTASAQGNNRPALDASPDGQLAIFNDPHANKLSIWDIRQTDHPQEVGALPADVVAAIFMGPRTVLADARTATQVWDLDTPNHPKLLTTLKGIPNQHLAGVNDSALVGNVPSPTSGGQPEYRRDLWAINHRDHVRKIGRIAEGTTRQLSLVSGQLAATLSAAGQPVLWDLKQNPLKGTVLPGTIPRMERLMASPDKRLLLAAKEKSDGGRSPTYGSIGAFGLWRVADPTDPHSADDGLLALLTEPTSQVQPTNFSPDGTTLLLTTFTSPPLEALDAQTIQIDTDFDRLSTTLCSVHNKPMSDTQWRKTLPGLSRKAACP</sequence>
<keyword evidence="4" id="KW-0812">Transmembrane</keyword>
<evidence type="ECO:0000256" key="4">
    <source>
        <dbReference type="SAM" id="Phobius"/>
    </source>
</evidence>
<dbReference type="InterPro" id="IPR001680">
    <property type="entry name" value="WD40_rpt"/>
</dbReference>
<dbReference type="InterPro" id="IPR024977">
    <property type="entry name" value="Apc4-like_WD40_dom"/>
</dbReference>
<keyword evidence="8" id="KW-1185">Reference proteome</keyword>
<dbReference type="SUPFAM" id="SSF52540">
    <property type="entry name" value="P-loop containing nucleoside triphosphate hydrolases"/>
    <property type="match status" value="1"/>
</dbReference>
<feature type="repeat" description="WD" evidence="3">
    <location>
        <begin position="769"/>
        <end position="803"/>
    </location>
</feature>
<evidence type="ECO:0000313" key="8">
    <source>
        <dbReference type="Proteomes" id="UP001500879"/>
    </source>
</evidence>
<dbReference type="InterPro" id="IPR019775">
    <property type="entry name" value="WD40_repeat_CS"/>
</dbReference>
<evidence type="ECO:0000256" key="1">
    <source>
        <dbReference type="ARBA" id="ARBA00022574"/>
    </source>
</evidence>
<dbReference type="Gene3D" id="3.40.50.300">
    <property type="entry name" value="P-loop containing nucleotide triphosphate hydrolases"/>
    <property type="match status" value="1"/>
</dbReference>
<evidence type="ECO:0000256" key="2">
    <source>
        <dbReference type="ARBA" id="ARBA00022737"/>
    </source>
</evidence>
<dbReference type="SMART" id="SM00320">
    <property type="entry name" value="WD40"/>
    <property type="match status" value="5"/>
</dbReference>
<feature type="repeat" description="WD" evidence="3">
    <location>
        <begin position="900"/>
        <end position="941"/>
    </location>
</feature>
<dbReference type="InterPro" id="IPR049052">
    <property type="entry name" value="nSTAND1"/>
</dbReference>
<evidence type="ECO:0000259" key="6">
    <source>
        <dbReference type="Pfam" id="PF20703"/>
    </source>
</evidence>
<dbReference type="PANTHER" id="PTHR22847:SF637">
    <property type="entry name" value="WD REPEAT DOMAIN 5B"/>
    <property type="match status" value="1"/>
</dbReference>
<dbReference type="PANTHER" id="PTHR22847">
    <property type="entry name" value="WD40 REPEAT PROTEIN"/>
    <property type="match status" value="1"/>
</dbReference>
<dbReference type="PROSITE" id="PS00678">
    <property type="entry name" value="WD_REPEATS_1"/>
    <property type="match status" value="1"/>
</dbReference>
<accession>A0ABN0Z409</accession>
<keyword evidence="2" id="KW-0677">Repeat</keyword>
<feature type="transmembrane region" description="Helical" evidence="4">
    <location>
        <begin position="683"/>
        <end position="705"/>
    </location>
</feature>
<dbReference type="Pfam" id="PF12894">
    <property type="entry name" value="ANAPC4_WD40"/>
    <property type="match status" value="1"/>
</dbReference>